<dbReference type="Gene3D" id="3.40.640.10">
    <property type="entry name" value="Type I PLP-dependent aspartate aminotransferase-like (Major domain)"/>
    <property type="match status" value="1"/>
</dbReference>
<dbReference type="Gene3D" id="3.90.1150.10">
    <property type="entry name" value="Aspartate Aminotransferase, domain 1"/>
    <property type="match status" value="1"/>
</dbReference>
<evidence type="ECO:0000256" key="4">
    <source>
        <dbReference type="RuleBase" id="RU003693"/>
    </source>
</evidence>
<dbReference type="PANTHER" id="PTHR13693">
    <property type="entry name" value="CLASS II AMINOTRANSFERASE/8-AMINO-7-OXONONANOATE SYNTHASE"/>
    <property type="match status" value="1"/>
</dbReference>
<protein>
    <submittedName>
        <fullName evidence="6">8-amino-7-oxononanoate synthase</fullName>
    </submittedName>
</protein>
<comment type="caution">
    <text evidence="6">The sequence shown here is derived from an EMBL/GenBank/DDBJ whole genome shotgun (WGS) entry which is preliminary data.</text>
</comment>
<evidence type="ECO:0000259" key="5">
    <source>
        <dbReference type="Pfam" id="PF00155"/>
    </source>
</evidence>
<dbReference type="InterPro" id="IPR015421">
    <property type="entry name" value="PyrdxlP-dep_Trfase_major"/>
</dbReference>
<dbReference type="InterPro" id="IPR001917">
    <property type="entry name" value="Aminotrans_II_pyridoxalP_BS"/>
</dbReference>
<comment type="cofactor">
    <cofactor evidence="1 4">
        <name>pyridoxal 5'-phosphate</name>
        <dbReference type="ChEBI" id="CHEBI:597326"/>
    </cofactor>
</comment>
<evidence type="ECO:0000313" key="7">
    <source>
        <dbReference type="Proteomes" id="UP000076555"/>
    </source>
</evidence>
<dbReference type="InterPro" id="IPR015424">
    <property type="entry name" value="PyrdxlP-dep_Trfase"/>
</dbReference>
<dbReference type="RefSeq" id="WP_063871328.1">
    <property type="nucleotide sequence ID" value="NZ_CAWMRI010000018.1"/>
</dbReference>
<dbReference type="SUPFAM" id="SSF53383">
    <property type="entry name" value="PLP-dependent transferases"/>
    <property type="match status" value="1"/>
</dbReference>
<dbReference type="EMBL" id="LWAJ01000018">
    <property type="protein sequence ID" value="KZL51497.1"/>
    <property type="molecule type" value="Genomic_DNA"/>
</dbReference>
<evidence type="ECO:0000256" key="3">
    <source>
        <dbReference type="ARBA" id="ARBA00022898"/>
    </source>
</evidence>
<dbReference type="InterPro" id="IPR004839">
    <property type="entry name" value="Aminotransferase_I/II_large"/>
</dbReference>
<reference evidence="6 7" key="1">
    <citation type="submission" date="2016-04" db="EMBL/GenBank/DDBJ databases">
        <title>Draft Genome Assembly of the Bloom-forming Cyanobacterium Nodularia spumigena Strain CENA596 in Shrimp Production Ponds.</title>
        <authorList>
            <person name="Popin R.V."/>
            <person name="Rigonato J."/>
            <person name="Abreu V.A."/>
            <person name="Andreote A.P."/>
            <person name="Silveira S.B."/>
            <person name="Odebrecht C."/>
            <person name="Fiore M.F."/>
        </authorList>
    </citation>
    <scope>NUCLEOTIDE SEQUENCE [LARGE SCALE GENOMIC DNA]</scope>
    <source>
        <strain evidence="6 7">CENA596</strain>
    </source>
</reference>
<evidence type="ECO:0000313" key="6">
    <source>
        <dbReference type="EMBL" id="KZL51497.1"/>
    </source>
</evidence>
<comment type="similarity">
    <text evidence="4">Belongs to the class-II pyridoxal-phosphate-dependent aminotransferase family.</text>
</comment>
<proteinExistence type="inferred from homology"/>
<keyword evidence="3 4" id="KW-0663">Pyridoxal phosphate</keyword>
<gene>
    <name evidence="6" type="ORF">A2T98_01890</name>
</gene>
<dbReference type="OrthoDB" id="9807157at2"/>
<feature type="domain" description="Aminotransferase class I/classII large" evidence="5">
    <location>
        <begin position="86"/>
        <end position="425"/>
    </location>
</feature>
<dbReference type="Pfam" id="PF00155">
    <property type="entry name" value="Aminotran_1_2"/>
    <property type="match status" value="1"/>
</dbReference>
<dbReference type="InterPro" id="IPR015422">
    <property type="entry name" value="PyrdxlP-dep_Trfase_small"/>
</dbReference>
<keyword evidence="2" id="KW-0808">Transferase</keyword>
<evidence type="ECO:0000256" key="2">
    <source>
        <dbReference type="ARBA" id="ARBA00022679"/>
    </source>
</evidence>
<organism evidence="6 7">
    <name type="scientific">Nodularia spumigena CENA596</name>
    <dbReference type="NCBI Taxonomy" id="1819295"/>
    <lineage>
        <taxon>Bacteria</taxon>
        <taxon>Bacillati</taxon>
        <taxon>Cyanobacteriota</taxon>
        <taxon>Cyanophyceae</taxon>
        <taxon>Nostocales</taxon>
        <taxon>Nodulariaceae</taxon>
        <taxon>Nodularia</taxon>
    </lineage>
</organism>
<dbReference type="AlphaFoldDB" id="A0A166KSK6"/>
<dbReference type="PROSITE" id="PS00599">
    <property type="entry name" value="AA_TRANSFER_CLASS_2"/>
    <property type="match status" value="1"/>
</dbReference>
<dbReference type="PANTHER" id="PTHR13693:SF3">
    <property type="entry name" value="LD36009P"/>
    <property type="match status" value="1"/>
</dbReference>
<dbReference type="Proteomes" id="UP000076555">
    <property type="component" value="Unassembled WGS sequence"/>
</dbReference>
<dbReference type="CDD" id="cd06454">
    <property type="entry name" value="KBL_like"/>
    <property type="match status" value="1"/>
</dbReference>
<dbReference type="GO" id="GO:0030170">
    <property type="term" value="F:pyridoxal phosphate binding"/>
    <property type="evidence" value="ECO:0007669"/>
    <property type="project" value="InterPro"/>
</dbReference>
<evidence type="ECO:0000256" key="1">
    <source>
        <dbReference type="ARBA" id="ARBA00001933"/>
    </source>
</evidence>
<dbReference type="InterPro" id="IPR050087">
    <property type="entry name" value="AON_synthase_class-II"/>
</dbReference>
<sequence length="443" mass="49111">MQTNFEQLAQLSSDEKRSLLIQLLKNNSEPKKTADIPAEYYRFELSEEYQKLQNLLQSFERNGQVNPYFKAHEKINNNKTQIEGRELINFSSYNYLGMSGDPIVSQTAKAAIDQYGTSVSASRVVAGEILLHQTLEQELAKLVGAEDAIVYIGGHSTNVTTIGHLLGAKDLILHDSLIHNSAQLGSILSGATRIPFPHNNWQALDQILEQQRDRYQRVLIIIEGIYSVDGDIPDLLQFIEIKKRHKAFLMVDEAHSIGVLGKNGRGIGEFFGINTTDVDLWMGTLSKSFASCGGYIAGSRALIEYLKYTAPGFVYSVGISPPNAASALAAVHQLQAYPERVAQLHQRANLFLQLAQERKLNTGMSQGTPIIPIIVGNSLNCVQLSQLLFEQGISVMPMIYPSVPENAARLRFFISCTHTEAEIRFTVDTVAKSLAQIQQEKSS</sequence>
<accession>A0A166KSK6</accession>
<dbReference type="GO" id="GO:0016740">
    <property type="term" value="F:transferase activity"/>
    <property type="evidence" value="ECO:0007669"/>
    <property type="project" value="UniProtKB-KW"/>
</dbReference>
<name>A0A166KSK6_NODSP</name>